<accession>A0A0E9PZQ0</accession>
<name>A0A0E9PZQ0_ANGAN</name>
<reference evidence="1" key="2">
    <citation type="journal article" date="2015" name="Fish Shellfish Immunol.">
        <title>Early steps in the European eel (Anguilla anguilla)-Vibrio vulnificus interaction in the gills: Role of the RtxA13 toxin.</title>
        <authorList>
            <person name="Callol A."/>
            <person name="Pajuelo D."/>
            <person name="Ebbesson L."/>
            <person name="Teles M."/>
            <person name="MacKenzie S."/>
            <person name="Amaro C."/>
        </authorList>
    </citation>
    <scope>NUCLEOTIDE SEQUENCE</scope>
</reference>
<evidence type="ECO:0000313" key="1">
    <source>
        <dbReference type="EMBL" id="JAH09560.1"/>
    </source>
</evidence>
<organism evidence="1">
    <name type="scientific">Anguilla anguilla</name>
    <name type="common">European freshwater eel</name>
    <name type="synonym">Muraena anguilla</name>
    <dbReference type="NCBI Taxonomy" id="7936"/>
    <lineage>
        <taxon>Eukaryota</taxon>
        <taxon>Metazoa</taxon>
        <taxon>Chordata</taxon>
        <taxon>Craniata</taxon>
        <taxon>Vertebrata</taxon>
        <taxon>Euteleostomi</taxon>
        <taxon>Actinopterygii</taxon>
        <taxon>Neopterygii</taxon>
        <taxon>Teleostei</taxon>
        <taxon>Anguilliformes</taxon>
        <taxon>Anguillidae</taxon>
        <taxon>Anguilla</taxon>
    </lineage>
</organism>
<dbReference type="EMBL" id="GBXM01099017">
    <property type="protein sequence ID" value="JAH09560.1"/>
    <property type="molecule type" value="Transcribed_RNA"/>
</dbReference>
<protein>
    <submittedName>
        <fullName evidence="1">Uncharacterized protein</fullName>
    </submittedName>
</protein>
<proteinExistence type="predicted"/>
<dbReference type="AlphaFoldDB" id="A0A0E9PZQ0"/>
<sequence length="27" mass="3241">MIYMFILSNSKNDHLILHNYVVIVYLS</sequence>
<reference evidence="1" key="1">
    <citation type="submission" date="2014-11" db="EMBL/GenBank/DDBJ databases">
        <authorList>
            <person name="Amaro Gonzalez C."/>
        </authorList>
    </citation>
    <scope>NUCLEOTIDE SEQUENCE</scope>
</reference>